<dbReference type="AlphaFoldDB" id="A0AA87DMC1"/>
<proteinExistence type="predicted"/>
<evidence type="ECO:0000313" key="1">
    <source>
        <dbReference type="EMBL" id="EFJ70143.1"/>
    </source>
</evidence>
<sequence length="41" mass="4529">MDYLANSESTTKFTVLCEKGNTIIGAIADSDLVIDYLFRSI</sequence>
<dbReference type="EMBL" id="ACGO02000001">
    <property type="protein sequence ID" value="EFJ70143.1"/>
    <property type="molecule type" value="Genomic_DNA"/>
</dbReference>
<dbReference type="Proteomes" id="UP000003672">
    <property type="component" value="Unassembled WGS sequence"/>
</dbReference>
<comment type="caution">
    <text evidence="1">The sequence shown here is derived from an EMBL/GenBank/DDBJ whole genome shotgun (WGS) entry which is preliminary data.</text>
</comment>
<organism evidence="1 2">
    <name type="scientific">Lactobacillus paragasseri JV-V03</name>
    <dbReference type="NCBI Taxonomy" id="525326"/>
    <lineage>
        <taxon>Bacteria</taxon>
        <taxon>Bacillati</taxon>
        <taxon>Bacillota</taxon>
        <taxon>Bacilli</taxon>
        <taxon>Lactobacillales</taxon>
        <taxon>Lactobacillaceae</taxon>
        <taxon>Lactobacillus</taxon>
    </lineage>
</organism>
<reference evidence="1 2" key="1">
    <citation type="submission" date="2010-06" db="EMBL/GenBank/DDBJ databases">
        <authorList>
            <person name="Muzny D."/>
            <person name="Qin X."/>
            <person name="Buhay C."/>
            <person name="Dugan-Rocha S."/>
            <person name="Ding Y."/>
            <person name="Chen G."/>
            <person name="Hawes A."/>
            <person name="Holder M."/>
            <person name="Jhangiani S."/>
            <person name="Johnson A."/>
            <person name="Khan Z."/>
            <person name="Li Z."/>
            <person name="Liu W."/>
            <person name="Liu X."/>
            <person name="Perez L."/>
            <person name="Shen H."/>
            <person name="Wang Q."/>
            <person name="Watt J."/>
            <person name="Xi L."/>
            <person name="Xin Y."/>
            <person name="Zhou J."/>
            <person name="Deng J."/>
            <person name="Jiang H."/>
            <person name="Liu Y."/>
            <person name="Qu J."/>
            <person name="Song X.-Z."/>
            <person name="Zhang L."/>
            <person name="Villasana D."/>
            <person name="Johnson A."/>
            <person name="Liu J."/>
            <person name="Liyanage D."/>
            <person name="Lorensuhewa L."/>
            <person name="Robinson T."/>
            <person name="Song A."/>
            <person name="Song B.-B."/>
            <person name="Dinh H."/>
            <person name="Thornton R."/>
            <person name="Coyle M."/>
            <person name="Francisco L."/>
            <person name="Jackson L."/>
            <person name="Javaid M."/>
            <person name="Korchina V."/>
            <person name="Kovar C."/>
            <person name="Mata R."/>
            <person name="Mathew T."/>
            <person name="Ngo R."/>
            <person name="Nguyen L."/>
            <person name="Nguyen N."/>
            <person name="Okwuonu G."/>
            <person name="Ongeri F."/>
            <person name="Pham C."/>
            <person name="Simmons D."/>
            <person name="Wilczek-Boney K."/>
            <person name="Hale W."/>
            <person name="Jakkamsetti A."/>
            <person name="Pham P."/>
            <person name="Ruth R."/>
            <person name="San Lucas F."/>
            <person name="Warren J."/>
            <person name="Zhang J."/>
            <person name="Zhao Z."/>
            <person name="Zhou C."/>
            <person name="Zhu D."/>
            <person name="Lee S."/>
            <person name="Bess C."/>
            <person name="Blankenburg K."/>
            <person name="Forbes L."/>
            <person name="Fu Q."/>
            <person name="Gubbala S."/>
            <person name="Hirani K."/>
            <person name="Jayaseelan J.C."/>
            <person name="Lara F."/>
            <person name="Munidasa M."/>
            <person name="Palculict T."/>
            <person name="Patil S."/>
            <person name="Pu L.-L."/>
            <person name="Saada N."/>
            <person name="Tang L."/>
            <person name="Weissenberger G."/>
            <person name="Zhu Y."/>
            <person name="Hemphill L."/>
            <person name="Shang Y."/>
            <person name="Youmans B."/>
            <person name="Ayvaz T."/>
            <person name="Ross M."/>
            <person name="Santibanez J."/>
            <person name="Aqrawi P."/>
            <person name="Gross S."/>
            <person name="Joshi V."/>
            <person name="Fowler G."/>
            <person name="Nazareth L."/>
            <person name="Reid J."/>
            <person name="Worley K."/>
            <person name="Petrosino J."/>
            <person name="Highlander S."/>
            <person name="Gibbs R."/>
        </authorList>
    </citation>
    <scope>NUCLEOTIDE SEQUENCE [LARGE SCALE GENOMIC DNA]</scope>
    <source>
        <strain evidence="1 2">JV-V03</strain>
    </source>
</reference>
<gene>
    <name evidence="1" type="ORF">HMPREF0514_10587</name>
</gene>
<name>A0AA87DMC1_9LACO</name>
<accession>A0AA87DMC1</accession>
<evidence type="ECO:0000313" key="2">
    <source>
        <dbReference type="Proteomes" id="UP000003672"/>
    </source>
</evidence>
<protein>
    <submittedName>
        <fullName evidence="1">Uncharacterized protein</fullName>
    </submittedName>
</protein>